<dbReference type="GO" id="GO:0061595">
    <property type="term" value="F:6-deoxy-6-sulfofructose-1-phosphate aldolase activity"/>
    <property type="evidence" value="ECO:0007669"/>
    <property type="project" value="TreeGrafter"/>
</dbReference>
<dbReference type="GO" id="GO:0009024">
    <property type="term" value="F:tagatose-6-phosphate kinase activity"/>
    <property type="evidence" value="ECO:0007669"/>
    <property type="project" value="InterPro"/>
</dbReference>
<dbReference type="InterPro" id="IPR002915">
    <property type="entry name" value="DeoC/FbaB/LacD_aldolase"/>
</dbReference>
<dbReference type="RefSeq" id="WP_086986173.1">
    <property type="nucleotide sequence ID" value="NZ_FJNA01000002.1"/>
</dbReference>
<dbReference type="GO" id="GO:0009025">
    <property type="term" value="F:tagatose-bisphosphate aldolase activity"/>
    <property type="evidence" value="ECO:0007669"/>
    <property type="project" value="UniProtKB-UniRule"/>
</dbReference>
<evidence type="ECO:0000256" key="3">
    <source>
        <dbReference type="ARBA" id="ARBA00008679"/>
    </source>
</evidence>
<dbReference type="Pfam" id="PF01791">
    <property type="entry name" value="DeoC"/>
    <property type="match status" value="1"/>
</dbReference>
<dbReference type="EMBL" id="FNQH01000004">
    <property type="protein sequence ID" value="SEA66636.1"/>
    <property type="molecule type" value="Genomic_DNA"/>
</dbReference>
<dbReference type="GO" id="GO:1902777">
    <property type="term" value="P:6-sulfoquinovose(1-) catabolic process"/>
    <property type="evidence" value="ECO:0007669"/>
    <property type="project" value="TreeGrafter"/>
</dbReference>
<dbReference type="PANTHER" id="PTHR39340:SF1">
    <property type="entry name" value="SULFOFRUCTOSEPHOSPHATE ALDOLASE"/>
    <property type="match status" value="1"/>
</dbReference>
<accession>A0AB38A1L1</accession>
<reference evidence="7 8" key="1">
    <citation type="submission" date="2016-10" db="EMBL/GenBank/DDBJ databases">
        <authorList>
            <person name="Varghese N."/>
            <person name="Submissions S."/>
        </authorList>
    </citation>
    <scope>NUCLEOTIDE SEQUENCE [LARGE SCALE GENOMIC DNA]</scope>
    <source>
        <strain evidence="7 8">DSM 14526</strain>
    </source>
</reference>
<dbReference type="GO" id="GO:0019512">
    <property type="term" value="P:lactose catabolic process via tagatose-6-phosphate"/>
    <property type="evidence" value="ECO:0007669"/>
    <property type="project" value="UniProtKB-UniRule"/>
</dbReference>
<keyword evidence="8" id="KW-1185">Reference proteome</keyword>
<dbReference type="SUPFAM" id="SSF51569">
    <property type="entry name" value="Aldolase"/>
    <property type="match status" value="1"/>
</dbReference>
<comment type="similarity">
    <text evidence="3 6">Belongs to the aldolase LacD family.</text>
</comment>
<organism evidence="7 8">
    <name type="scientific">Trichococcus collinsii</name>
    <dbReference type="NCBI Taxonomy" id="157076"/>
    <lineage>
        <taxon>Bacteria</taxon>
        <taxon>Bacillati</taxon>
        <taxon>Bacillota</taxon>
        <taxon>Bacilli</taxon>
        <taxon>Lactobacillales</taxon>
        <taxon>Carnobacteriaceae</taxon>
        <taxon>Trichococcus</taxon>
    </lineage>
</organism>
<dbReference type="HAMAP" id="MF_00734">
    <property type="entry name" value="LacD"/>
    <property type="match status" value="1"/>
</dbReference>
<evidence type="ECO:0000256" key="6">
    <source>
        <dbReference type="HAMAP-Rule" id="MF_00734"/>
    </source>
</evidence>
<dbReference type="SMART" id="SM01133">
    <property type="entry name" value="DeoC"/>
    <property type="match status" value="1"/>
</dbReference>
<comment type="caution">
    <text evidence="7">The sequence shown here is derived from an EMBL/GenBank/DDBJ whole genome shotgun (WGS) entry which is preliminary data.</text>
</comment>
<keyword evidence="5 6" id="KW-0456">Lyase</keyword>
<dbReference type="GO" id="GO:2001059">
    <property type="term" value="P:D-tagatose 6-phosphate catabolic process"/>
    <property type="evidence" value="ECO:0007669"/>
    <property type="project" value="UniProtKB-UniRule"/>
</dbReference>
<dbReference type="InterPro" id="IPR005927">
    <property type="entry name" value="Tag_1.6-dipho_adolase"/>
</dbReference>
<name>A0AB38A1L1_9LACT</name>
<dbReference type="NCBIfam" id="NF009065">
    <property type="entry name" value="PRK12399.1"/>
    <property type="match status" value="1"/>
</dbReference>
<evidence type="ECO:0000313" key="8">
    <source>
        <dbReference type="Proteomes" id="UP000199042"/>
    </source>
</evidence>
<evidence type="ECO:0000256" key="5">
    <source>
        <dbReference type="ARBA" id="ARBA00023239"/>
    </source>
</evidence>
<evidence type="ECO:0000256" key="1">
    <source>
        <dbReference type="ARBA" id="ARBA00000567"/>
    </source>
</evidence>
<proteinExistence type="inferred from homology"/>
<dbReference type="InterPro" id="IPR050552">
    <property type="entry name" value="LacD_aldolase"/>
</dbReference>
<dbReference type="InterPro" id="IPR013785">
    <property type="entry name" value="Aldolase_TIM"/>
</dbReference>
<protein>
    <recommendedName>
        <fullName evidence="6">Tagatose 1,6-diphosphate aldolase</fullName>
        <ecNumber evidence="6">4.1.2.40</ecNumber>
    </recommendedName>
    <alternativeName>
        <fullName evidence="6">D-tagatose-1,6-bisphosphate aldolase</fullName>
    </alternativeName>
    <alternativeName>
        <fullName evidence="6">Tagatose-bisphosphate aldolase</fullName>
    </alternativeName>
</protein>
<evidence type="ECO:0000256" key="2">
    <source>
        <dbReference type="ARBA" id="ARBA00005191"/>
    </source>
</evidence>
<evidence type="ECO:0000256" key="4">
    <source>
        <dbReference type="ARBA" id="ARBA00022736"/>
    </source>
</evidence>
<evidence type="ECO:0000313" key="7">
    <source>
        <dbReference type="EMBL" id="SEA66636.1"/>
    </source>
</evidence>
<keyword evidence="4 6" id="KW-0423">Lactose metabolism</keyword>
<dbReference type="PANTHER" id="PTHR39340">
    <property type="entry name" value="SULFOFRUCTOSEPHOSPHATE ALDOLASE"/>
    <property type="match status" value="1"/>
</dbReference>
<sequence>MHTLTKGKYEYLKKVSDRNNVIAALAIDQRGSLKKMIADNSTTNIGDEGIINFKKLVSQELTKYSSSILLDPEYGLPAAGLRDENAGLLISYEETGYDATEVGRLPDLLGVWSAKRIKEIPADAVKILLYYDIDEDEAINDQKHGFVERVGSECIAEDIPFFLEIVTYDASNIDVNSSEYAKLKPRKVIESMKVFSDPRYAVDVLKMEVPVNMNYVEGFSKGEVVHTRKEALAFFKEQSEATELPFIFLSAGVSAELFQKTLEFAKEGGSTFNGVLCGRATWKDSVVIFARDGVDAAREWLQTVGRKNIEDLNAVIEKTATPWSEKITVE</sequence>
<gene>
    <name evidence="6" type="primary">lacD</name>
    <name evidence="7" type="ORF">SAMN04488525_104130</name>
</gene>
<dbReference type="Gene3D" id="3.20.20.70">
    <property type="entry name" value="Aldolase class I"/>
    <property type="match status" value="1"/>
</dbReference>
<dbReference type="Proteomes" id="UP000199042">
    <property type="component" value="Unassembled WGS sequence"/>
</dbReference>
<dbReference type="NCBIfam" id="TIGR01232">
    <property type="entry name" value="lacD"/>
    <property type="match status" value="1"/>
</dbReference>
<dbReference type="AlphaFoldDB" id="A0AB38A1L1"/>
<comment type="catalytic activity">
    <reaction evidence="1 6">
        <text>D-tagatofuranose 1,6-bisphosphate = D-glyceraldehyde 3-phosphate + dihydroxyacetone phosphate</text>
        <dbReference type="Rhea" id="RHEA:22948"/>
        <dbReference type="ChEBI" id="CHEBI:57642"/>
        <dbReference type="ChEBI" id="CHEBI:58694"/>
        <dbReference type="ChEBI" id="CHEBI:59776"/>
        <dbReference type="EC" id="4.1.2.40"/>
    </reaction>
</comment>
<comment type="pathway">
    <text evidence="2 6">Carbohydrate metabolism; D-tagatose 6-phosphate degradation; D-glyceraldehyde 3-phosphate and glycerone phosphate from D-tagatose 6-phosphate: step 2/2.</text>
</comment>
<dbReference type="EC" id="4.1.2.40" evidence="6"/>
<dbReference type="NCBIfam" id="NF009498">
    <property type="entry name" value="PRK12858.1"/>
    <property type="match status" value="1"/>
</dbReference>
<dbReference type="NCBIfam" id="NF003180">
    <property type="entry name" value="PRK04161.1"/>
    <property type="match status" value="1"/>
</dbReference>